<reference evidence="2" key="1">
    <citation type="submission" date="2023-04" db="EMBL/GenBank/DDBJ databases">
        <title>Phytophthora fragariaefolia NBRC 109709.</title>
        <authorList>
            <person name="Ichikawa N."/>
            <person name="Sato H."/>
            <person name="Tonouchi N."/>
        </authorList>
    </citation>
    <scope>NUCLEOTIDE SEQUENCE</scope>
    <source>
        <strain evidence="2">NBRC 109709</strain>
    </source>
</reference>
<comment type="caution">
    <text evidence="2">The sequence shown here is derived from an EMBL/GenBank/DDBJ whole genome shotgun (WGS) entry which is preliminary data.</text>
</comment>
<organism evidence="2 3">
    <name type="scientific">Phytophthora fragariaefolia</name>
    <dbReference type="NCBI Taxonomy" id="1490495"/>
    <lineage>
        <taxon>Eukaryota</taxon>
        <taxon>Sar</taxon>
        <taxon>Stramenopiles</taxon>
        <taxon>Oomycota</taxon>
        <taxon>Peronosporomycetes</taxon>
        <taxon>Peronosporales</taxon>
        <taxon>Peronosporaceae</taxon>
        <taxon>Phytophthora</taxon>
    </lineage>
</organism>
<evidence type="ECO:0000313" key="2">
    <source>
        <dbReference type="EMBL" id="GMF64197.1"/>
    </source>
</evidence>
<name>A0A9W7D8A5_9STRA</name>
<proteinExistence type="predicted"/>
<feature type="region of interest" description="Disordered" evidence="1">
    <location>
        <begin position="162"/>
        <end position="221"/>
    </location>
</feature>
<feature type="compositionally biased region" description="Low complexity" evidence="1">
    <location>
        <begin position="231"/>
        <end position="245"/>
    </location>
</feature>
<dbReference type="SUPFAM" id="SSF56672">
    <property type="entry name" value="DNA/RNA polymerases"/>
    <property type="match status" value="1"/>
</dbReference>
<dbReference type="OrthoDB" id="112300at2759"/>
<dbReference type="InterPro" id="IPR043502">
    <property type="entry name" value="DNA/RNA_pol_sf"/>
</dbReference>
<dbReference type="AlphaFoldDB" id="A0A9W7D8A5"/>
<feature type="region of interest" description="Disordered" evidence="1">
    <location>
        <begin position="333"/>
        <end position="358"/>
    </location>
</feature>
<sequence>MNDVSIMEFGRYWQKRKALKGYDSKSHSIHHQSTEVVVTGFSLRECDAQGHSAMSPNSVVDQRISVASGGQTTVTMPVSAQRLCTRPGVGVTIRGIATGKQKPKATSRRGGPAGGAVQRVNIGHAFVDELIVPAEAAEGAAASDLSVRTLTTAGVVREKCEPNQKTQIQSDLRGSRSVKGDGVVSTVVDTQVEQEKSVTEGSDLGASAPGSDAIGPNINGRSAVRHLGKRGASAPGADAASSAGGCKRPAPEMLADREFDEQSWDSLKSCPLNETLCEYKDVLLEAIPAELPQDKGVKHEIDLVPETRYCVTRQWSLPREQAKAIDDFFESRRKARQVRESKSPHSAPTFCVKKAQGG</sequence>
<evidence type="ECO:0000256" key="1">
    <source>
        <dbReference type="SAM" id="MobiDB-lite"/>
    </source>
</evidence>
<feature type="compositionally biased region" description="Polar residues" evidence="1">
    <location>
        <begin position="163"/>
        <end position="172"/>
    </location>
</feature>
<feature type="region of interest" description="Disordered" evidence="1">
    <location>
        <begin position="227"/>
        <end position="246"/>
    </location>
</feature>
<feature type="compositionally biased region" description="Basic and acidic residues" evidence="1">
    <location>
        <begin position="333"/>
        <end position="343"/>
    </location>
</feature>
<accession>A0A9W7D8A5</accession>
<gene>
    <name evidence="2" type="ORF">Pfra01_002807200</name>
</gene>
<evidence type="ECO:0000313" key="3">
    <source>
        <dbReference type="Proteomes" id="UP001165121"/>
    </source>
</evidence>
<dbReference type="Gene3D" id="3.10.10.10">
    <property type="entry name" value="HIV Type 1 Reverse Transcriptase, subunit A, domain 1"/>
    <property type="match status" value="1"/>
</dbReference>
<dbReference type="Proteomes" id="UP001165121">
    <property type="component" value="Unassembled WGS sequence"/>
</dbReference>
<keyword evidence="3" id="KW-1185">Reference proteome</keyword>
<protein>
    <submittedName>
        <fullName evidence="2">Unnamed protein product</fullName>
    </submittedName>
</protein>
<dbReference type="EMBL" id="BSXT01007758">
    <property type="protein sequence ID" value="GMF64197.1"/>
    <property type="molecule type" value="Genomic_DNA"/>
</dbReference>